<evidence type="ECO:0000313" key="2">
    <source>
        <dbReference type="EMBL" id="KAF2236314.1"/>
    </source>
</evidence>
<keyword evidence="3" id="KW-1185">Reference proteome</keyword>
<dbReference type="InterPro" id="IPR045632">
    <property type="entry name" value="DUF6314"/>
</dbReference>
<protein>
    <recommendedName>
        <fullName evidence="1">DUF6314 domain-containing protein</fullName>
    </recommendedName>
</protein>
<sequence>MSVARKVFDSLEGAWTIRRKLTSAMPGYPTGFLQGTANFFQRPPTATAFDAEYLYVEQGELHPDGGPKMQASRMYVYRYHAHNDQISTWFVKDDGMTVDYLFNELQHDPSRDEDDPGAFILKGDHLCVDDMYHASYKFQSPKDDMIFNVTYKVQGPKKDYSHDTMYIRS</sequence>
<name>A0A6A6HDV8_VIRVR</name>
<accession>A0A6A6HDV8</accession>
<proteinExistence type="predicted"/>
<feature type="domain" description="DUF6314" evidence="1">
    <location>
        <begin position="11"/>
        <end position="168"/>
    </location>
</feature>
<dbReference type="Pfam" id="PF19834">
    <property type="entry name" value="DUF6314"/>
    <property type="match status" value="1"/>
</dbReference>
<dbReference type="AlphaFoldDB" id="A0A6A6HDV8"/>
<dbReference type="Proteomes" id="UP000800092">
    <property type="component" value="Unassembled WGS sequence"/>
</dbReference>
<reference evidence="2" key="1">
    <citation type="journal article" date="2020" name="Stud. Mycol.">
        <title>101 Dothideomycetes genomes: a test case for predicting lifestyles and emergence of pathogens.</title>
        <authorList>
            <person name="Haridas S."/>
            <person name="Albert R."/>
            <person name="Binder M."/>
            <person name="Bloem J."/>
            <person name="Labutti K."/>
            <person name="Salamov A."/>
            <person name="Andreopoulos B."/>
            <person name="Baker S."/>
            <person name="Barry K."/>
            <person name="Bills G."/>
            <person name="Bluhm B."/>
            <person name="Cannon C."/>
            <person name="Castanera R."/>
            <person name="Culley D."/>
            <person name="Daum C."/>
            <person name="Ezra D."/>
            <person name="Gonzalez J."/>
            <person name="Henrissat B."/>
            <person name="Kuo A."/>
            <person name="Liang C."/>
            <person name="Lipzen A."/>
            <person name="Lutzoni F."/>
            <person name="Magnuson J."/>
            <person name="Mondo S."/>
            <person name="Nolan M."/>
            <person name="Ohm R."/>
            <person name="Pangilinan J."/>
            <person name="Park H.-J."/>
            <person name="Ramirez L."/>
            <person name="Alfaro M."/>
            <person name="Sun H."/>
            <person name="Tritt A."/>
            <person name="Yoshinaga Y."/>
            <person name="Zwiers L.-H."/>
            <person name="Turgeon B."/>
            <person name="Goodwin S."/>
            <person name="Spatafora J."/>
            <person name="Crous P."/>
            <person name="Grigoriev I."/>
        </authorList>
    </citation>
    <scope>NUCLEOTIDE SEQUENCE</scope>
    <source>
        <strain evidence="2">Tuck. ex Michener</strain>
    </source>
</reference>
<evidence type="ECO:0000259" key="1">
    <source>
        <dbReference type="Pfam" id="PF19834"/>
    </source>
</evidence>
<evidence type="ECO:0000313" key="3">
    <source>
        <dbReference type="Proteomes" id="UP000800092"/>
    </source>
</evidence>
<dbReference type="OrthoDB" id="66881at2759"/>
<dbReference type="EMBL" id="ML991786">
    <property type="protein sequence ID" value="KAF2236314.1"/>
    <property type="molecule type" value="Genomic_DNA"/>
</dbReference>
<gene>
    <name evidence="2" type="ORF">EV356DRAFT_531242</name>
</gene>
<organism evidence="2 3">
    <name type="scientific">Viridothelium virens</name>
    <name type="common">Speckled blister lichen</name>
    <name type="synonym">Trypethelium virens</name>
    <dbReference type="NCBI Taxonomy" id="1048519"/>
    <lineage>
        <taxon>Eukaryota</taxon>
        <taxon>Fungi</taxon>
        <taxon>Dikarya</taxon>
        <taxon>Ascomycota</taxon>
        <taxon>Pezizomycotina</taxon>
        <taxon>Dothideomycetes</taxon>
        <taxon>Dothideomycetes incertae sedis</taxon>
        <taxon>Trypetheliales</taxon>
        <taxon>Trypetheliaceae</taxon>
        <taxon>Viridothelium</taxon>
    </lineage>
</organism>